<evidence type="ECO:0000313" key="3">
    <source>
        <dbReference type="Proteomes" id="UP000009882"/>
    </source>
</evidence>
<organism evidence="2 3">
    <name type="scientific">Penicillium digitatum (strain PHI26 / CECT 20796)</name>
    <name type="common">Green mold</name>
    <dbReference type="NCBI Taxonomy" id="1170229"/>
    <lineage>
        <taxon>Eukaryota</taxon>
        <taxon>Fungi</taxon>
        <taxon>Dikarya</taxon>
        <taxon>Ascomycota</taxon>
        <taxon>Pezizomycotina</taxon>
        <taxon>Eurotiomycetes</taxon>
        <taxon>Eurotiomycetidae</taxon>
        <taxon>Eurotiales</taxon>
        <taxon>Aspergillaceae</taxon>
        <taxon>Penicillium</taxon>
    </lineage>
</organism>
<sequence>MQENELYFWHVAFLFVYFCFVPLFVYSYRSIHLFCSFILYCCRSSSLSISIFAPIDQIAANSPSSTILTGRMACTESTKSLPDTIQRHYSTGAAEIVRS</sequence>
<evidence type="ECO:0000313" key="2">
    <source>
        <dbReference type="EMBL" id="EKV12517.1"/>
    </source>
</evidence>
<evidence type="ECO:0000256" key="1">
    <source>
        <dbReference type="SAM" id="Phobius"/>
    </source>
</evidence>
<comment type="caution">
    <text evidence="2">The sequence shown here is derived from an EMBL/GenBank/DDBJ whole genome shotgun (WGS) entry which is preliminary data.</text>
</comment>
<name>K9FVH2_PEND2</name>
<keyword evidence="3" id="KW-1185">Reference proteome</keyword>
<accession>K9FVH2</accession>
<dbReference type="EMBL" id="AKCT01000179">
    <property type="protein sequence ID" value="EKV12517.1"/>
    <property type="molecule type" value="Genomic_DNA"/>
</dbReference>
<dbReference type="InParanoid" id="K9FVH2"/>
<proteinExistence type="predicted"/>
<dbReference type="HOGENOM" id="CLU_2321122_0_0_1"/>
<feature type="transmembrane region" description="Helical" evidence="1">
    <location>
        <begin position="6"/>
        <end position="26"/>
    </location>
</feature>
<keyword evidence="1" id="KW-0812">Transmembrane</keyword>
<protein>
    <submittedName>
        <fullName evidence="2">Uncharacterized protein</fullName>
    </submittedName>
</protein>
<dbReference type="Proteomes" id="UP000009882">
    <property type="component" value="Unassembled WGS sequence"/>
</dbReference>
<dbReference type="AlphaFoldDB" id="K9FVH2"/>
<reference evidence="3" key="1">
    <citation type="journal article" date="2012" name="BMC Genomics">
        <title>Genome sequence of the necrotrophic fungus Penicillium digitatum, the main postharvest pathogen of citrus.</title>
        <authorList>
            <person name="Marcet-Houben M."/>
            <person name="Ballester A.-R."/>
            <person name="de la Fuente B."/>
            <person name="Harries E."/>
            <person name="Marcos J.F."/>
            <person name="Gonzalez-Candelas L."/>
            <person name="Gabaldon T."/>
        </authorList>
    </citation>
    <scope>NUCLEOTIDE SEQUENCE [LARGE SCALE GENOMIC DNA]</scope>
    <source>
        <strain evidence="3">PHI26 / CECT 20796</strain>
    </source>
</reference>
<keyword evidence="1" id="KW-0472">Membrane</keyword>
<gene>
    <name evidence="2" type="ORF">PDIG_44410</name>
</gene>
<keyword evidence="1" id="KW-1133">Transmembrane helix</keyword>